<feature type="region of interest" description="Disordered" evidence="1">
    <location>
        <begin position="46"/>
        <end position="74"/>
    </location>
</feature>
<dbReference type="Proteomes" id="UP000284375">
    <property type="component" value="Unassembled WGS sequence"/>
</dbReference>
<name>A0A423VJZ8_CYTCH</name>
<evidence type="ECO:0000256" key="2">
    <source>
        <dbReference type="SAM" id="Phobius"/>
    </source>
</evidence>
<keyword evidence="2" id="KW-1133">Transmembrane helix</keyword>
<evidence type="ECO:0000313" key="3">
    <source>
        <dbReference type="EMBL" id="ROV91327.1"/>
    </source>
</evidence>
<keyword evidence="4" id="KW-1185">Reference proteome</keyword>
<evidence type="ECO:0000313" key="4">
    <source>
        <dbReference type="Proteomes" id="UP000284375"/>
    </source>
</evidence>
<dbReference type="EMBL" id="LJZO01000044">
    <property type="protein sequence ID" value="ROV91327.1"/>
    <property type="molecule type" value="Genomic_DNA"/>
</dbReference>
<dbReference type="OrthoDB" id="5419542at2759"/>
<gene>
    <name evidence="3" type="ORF">VSDG_07740</name>
</gene>
<dbReference type="STRING" id="252740.A0A423VJZ8"/>
<keyword evidence="2" id="KW-0812">Transmembrane</keyword>
<sequence length="376" mass="41227">MSGSSGMSLPQERPPVGSKPPSPTRARHQLQRSITEFTAPVRLGKHHHHNRHNHHTTHTSHHHGSHVSSRHKKYSIRDDRNMSVPQSAAPVLQVPRASLDVPRPEGVTPGNISPTPSPRGSIYFNSAGNEIAGGLSVLAPGESREEALRREKERAEARTAGLMKSFVDLTAFSTSTTSRLDETYYHVLEKLTTLRKTIAALKELASASASTSDGFVKESQSALSEAQAQLDAFGRFNEQEKRVHALQDRVQGGRERIEALSTRVDVVRRKVERWERADREWQERTRRRLKTVWGVVLGLALVLLVLYVGAMSYEADIGDAAGDLKEDSMMAKARLKSGGEGILGAANGRERVVAPGISSDGAAEVLDEALRALDEL</sequence>
<accession>A0A423VJZ8</accession>
<reference evidence="3 4" key="1">
    <citation type="submission" date="2015-09" db="EMBL/GenBank/DDBJ databases">
        <title>Host preference determinants of Valsa canker pathogens revealed by comparative genomics.</title>
        <authorList>
            <person name="Yin Z."/>
            <person name="Huang L."/>
        </authorList>
    </citation>
    <scope>NUCLEOTIDE SEQUENCE [LARGE SCALE GENOMIC DNA]</scope>
    <source>
        <strain evidence="3 4">YSFL</strain>
    </source>
</reference>
<organism evidence="3 4">
    <name type="scientific">Cytospora chrysosperma</name>
    <name type="common">Cytospora canker fungus</name>
    <name type="synonym">Sphaeria chrysosperma</name>
    <dbReference type="NCBI Taxonomy" id="252740"/>
    <lineage>
        <taxon>Eukaryota</taxon>
        <taxon>Fungi</taxon>
        <taxon>Dikarya</taxon>
        <taxon>Ascomycota</taxon>
        <taxon>Pezizomycotina</taxon>
        <taxon>Sordariomycetes</taxon>
        <taxon>Sordariomycetidae</taxon>
        <taxon>Diaporthales</taxon>
        <taxon>Cytosporaceae</taxon>
        <taxon>Cytospora</taxon>
    </lineage>
</organism>
<comment type="caution">
    <text evidence="3">The sequence shown here is derived from an EMBL/GenBank/DDBJ whole genome shotgun (WGS) entry which is preliminary data.</text>
</comment>
<evidence type="ECO:0000256" key="1">
    <source>
        <dbReference type="SAM" id="MobiDB-lite"/>
    </source>
</evidence>
<keyword evidence="2" id="KW-0472">Membrane</keyword>
<dbReference type="AlphaFoldDB" id="A0A423VJZ8"/>
<feature type="region of interest" description="Disordered" evidence="1">
    <location>
        <begin position="1"/>
        <end position="30"/>
    </location>
</feature>
<protein>
    <submittedName>
        <fullName evidence="3">Uncharacterized protein</fullName>
    </submittedName>
</protein>
<proteinExistence type="predicted"/>
<feature type="transmembrane region" description="Helical" evidence="2">
    <location>
        <begin position="291"/>
        <end position="310"/>
    </location>
</feature>